<accession>A0A5B7EUP3</accession>
<protein>
    <submittedName>
        <fullName evidence="2">Uncharacterized protein</fullName>
    </submittedName>
</protein>
<organism evidence="2 3">
    <name type="scientific">Portunus trituberculatus</name>
    <name type="common">Swimming crab</name>
    <name type="synonym">Neptunus trituberculatus</name>
    <dbReference type="NCBI Taxonomy" id="210409"/>
    <lineage>
        <taxon>Eukaryota</taxon>
        <taxon>Metazoa</taxon>
        <taxon>Ecdysozoa</taxon>
        <taxon>Arthropoda</taxon>
        <taxon>Crustacea</taxon>
        <taxon>Multicrustacea</taxon>
        <taxon>Malacostraca</taxon>
        <taxon>Eumalacostraca</taxon>
        <taxon>Eucarida</taxon>
        <taxon>Decapoda</taxon>
        <taxon>Pleocyemata</taxon>
        <taxon>Brachyura</taxon>
        <taxon>Eubrachyura</taxon>
        <taxon>Portunoidea</taxon>
        <taxon>Portunidae</taxon>
        <taxon>Portuninae</taxon>
        <taxon>Portunus</taxon>
    </lineage>
</organism>
<gene>
    <name evidence="2" type="ORF">E2C01_032170</name>
</gene>
<keyword evidence="3" id="KW-1185">Reference proteome</keyword>
<dbReference type="EMBL" id="VSRR010004132">
    <property type="protein sequence ID" value="MPC38660.1"/>
    <property type="molecule type" value="Genomic_DNA"/>
</dbReference>
<sequence>MSFITYRTSPTPCLHKTYCGNNLQDDGQEYRMKVDLNTTLSSYQSGLCLSGGGLSLAVRWWRCSLTGPTPSTSPTLSHLPPPSSCPTRRPTAHRQTSGAAYEPHCSLDAPDALD</sequence>
<dbReference type="Proteomes" id="UP000324222">
    <property type="component" value="Unassembled WGS sequence"/>
</dbReference>
<evidence type="ECO:0000313" key="2">
    <source>
        <dbReference type="EMBL" id="MPC38660.1"/>
    </source>
</evidence>
<reference evidence="2 3" key="1">
    <citation type="submission" date="2019-05" db="EMBL/GenBank/DDBJ databases">
        <title>Another draft genome of Portunus trituberculatus and its Hox gene families provides insights of decapod evolution.</title>
        <authorList>
            <person name="Jeong J.-H."/>
            <person name="Song I."/>
            <person name="Kim S."/>
            <person name="Choi T."/>
            <person name="Kim D."/>
            <person name="Ryu S."/>
            <person name="Kim W."/>
        </authorList>
    </citation>
    <scope>NUCLEOTIDE SEQUENCE [LARGE SCALE GENOMIC DNA]</scope>
    <source>
        <tissue evidence="2">Muscle</tissue>
    </source>
</reference>
<proteinExistence type="predicted"/>
<evidence type="ECO:0000313" key="3">
    <source>
        <dbReference type="Proteomes" id="UP000324222"/>
    </source>
</evidence>
<evidence type="ECO:0000256" key="1">
    <source>
        <dbReference type="SAM" id="MobiDB-lite"/>
    </source>
</evidence>
<feature type="region of interest" description="Disordered" evidence="1">
    <location>
        <begin position="67"/>
        <end position="114"/>
    </location>
</feature>
<comment type="caution">
    <text evidence="2">The sequence shown here is derived from an EMBL/GenBank/DDBJ whole genome shotgun (WGS) entry which is preliminary data.</text>
</comment>
<name>A0A5B7EUP3_PORTR</name>
<feature type="compositionally biased region" description="Low complexity" evidence="1">
    <location>
        <begin position="67"/>
        <end position="78"/>
    </location>
</feature>
<dbReference type="AlphaFoldDB" id="A0A5B7EUP3"/>